<proteinExistence type="predicted"/>
<protein>
    <submittedName>
        <fullName evidence="1">Uncharacterized protein</fullName>
    </submittedName>
</protein>
<organism evidence="1 2">
    <name type="scientific">Rhizophagus irregularis</name>
    <dbReference type="NCBI Taxonomy" id="588596"/>
    <lineage>
        <taxon>Eukaryota</taxon>
        <taxon>Fungi</taxon>
        <taxon>Fungi incertae sedis</taxon>
        <taxon>Mucoromycota</taxon>
        <taxon>Glomeromycotina</taxon>
        <taxon>Glomeromycetes</taxon>
        <taxon>Glomerales</taxon>
        <taxon>Glomeraceae</taxon>
        <taxon>Rhizophagus</taxon>
    </lineage>
</organism>
<sequence>MASQKNLNAELLLFEDSYERSRIKVVKDVGVSCYRAYSQDNFICDVYFHDNGFHERKSASSIPTYAIPTSTSTVSTPATAQNSLLNQKFLKFFFILLPDIGYELSSPIVTQDKYKKMNDAGYIKDILFKESDEIVPKIEEVFPVLIGKQWTLRIHIFSISF</sequence>
<dbReference type="OrthoDB" id="2449951at2759"/>
<dbReference type="VEuPathDB" id="FungiDB:FUN_016772"/>
<evidence type="ECO:0000313" key="1">
    <source>
        <dbReference type="EMBL" id="PKC57578.1"/>
    </source>
</evidence>
<reference evidence="1 2" key="1">
    <citation type="submission" date="2017-10" db="EMBL/GenBank/DDBJ databases">
        <title>Extensive intraspecific genome diversity in a model arbuscular mycorrhizal fungus.</title>
        <authorList>
            <person name="Chen E.C.H."/>
            <person name="Morin E."/>
            <person name="Baudet D."/>
            <person name="Noel J."/>
            <person name="Ndikumana S."/>
            <person name="Charron P."/>
            <person name="St-Onge C."/>
            <person name="Giorgi J."/>
            <person name="Grigoriev I.V."/>
            <person name="Roux C."/>
            <person name="Martin F.M."/>
            <person name="Corradi N."/>
        </authorList>
    </citation>
    <scope>NUCLEOTIDE SEQUENCE [LARGE SCALE GENOMIC DNA]</scope>
    <source>
        <strain evidence="1 2">A1</strain>
    </source>
</reference>
<evidence type="ECO:0000313" key="2">
    <source>
        <dbReference type="Proteomes" id="UP000232688"/>
    </source>
</evidence>
<comment type="caution">
    <text evidence="1">The sequence shown here is derived from an EMBL/GenBank/DDBJ whole genome shotgun (WGS) entry which is preliminary data.</text>
</comment>
<dbReference type="VEuPathDB" id="FungiDB:RhiirFUN_013581"/>
<reference evidence="1 2" key="2">
    <citation type="submission" date="2017-10" db="EMBL/GenBank/DDBJ databases">
        <title>Genome analyses suggest a sexual origin of heterokaryosis in a supposedly ancient asexual fungus.</title>
        <authorList>
            <person name="Corradi N."/>
            <person name="Sedzielewska K."/>
            <person name="Noel J."/>
            <person name="Charron P."/>
            <person name="Farinelli L."/>
            <person name="Marton T."/>
            <person name="Kruger M."/>
            <person name="Pelin A."/>
            <person name="Brachmann A."/>
            <person name="Corradi N."/>
        </authorList>
    </citation>
    <scope>NUCLEOTIDE SEQUENCE [LARGE SCALE GENOMIC DNA]</scope>
    <source>
        <strain evidence="1 2">A1</strain>
    </source>
</reference>
<accession>A0A2I1FAY7</accession>
<gene>
    <name evidence="1" type="ORF">RhiirA1_472278</name>
</gene>
<dbReference type="VEuPathDB" id="FungiDB:RhiirA1_472278"/>
<dbReference type="Proteomes" id="UP000232688">
    <property type="component" value="Unassembled WGS sequence"/>
</dbReference>
<dbReference type="EMBL" id="LLXH01001783">
    <property type="protein sequence ID" value="PKC57578.1"/>
    <property type="molecule type" value="Genomic_DNA"/>
</dbReference>
<dbReference type="AlphaFoldDB" id="A0A2I1FAY7"/>
<name>A0A2I1FAY7_9GLOM</name>